<dbReference type="Pfam" id="PF21599">
    <property type="entry name" value="ZSWIM3_N"/>
    <property type="match status" value="1"/>
</dbReference>
<sequence length="681" mass="75723">MDFTSDFASAGFGELFASHDDFFMSFNEFCKLRNLDYLMRDSRFLKPADPNELPTLIRSAKFVCYEYKKPHCCPSFVEISLLSRGLRVKRFVMTHNHDESGFLARNLFRQFLANHEFSSWDDLKQQVSAYEEATGTHFRTRSTFQISPGYPRHELLKYAMADFACVHNGRSKPSKDLRPNIKLGCQACFIVKLMGDKLVIESFNVTHNHFTYPPDPALHKAPTTPPDVGKRKLQDIFQCYQRDSDVQDETKAPTEPTLQPVATTSENAQPSLPVEPDDSKSLQLVASLATDQDTPLASTDNEVSDTGQVCLAHQSSEPTPPTTPTATTIAASAAATTPYPLQAVIVQLAAVLPQVDRVDQSCQTCPEDVYAYTEHLTLVNCATCKSLFDSPVCLKLTNQLTTEQASLLEPSTRARHEAFKQALSQLTDEEFARLAAPRLATGSFSLWDHLCLLADRRGSRSRVEGVAAEFTELAGRFRAFFSEQLEPVVEPTPPKQLRWGRARYRNRGLMDVSYEDETGGDDADGPIFEVRSDADARLLNLVVGRYRIRSSPTTTTTTPKVQLPGQQPQPAGVPFEVWLKNLPPKRERGRPMKPTPPCVTYNLPHWRPIRKKCEVASNLVKKSLASLVFVRERDNSVKPAAATEQEVVAGEECAGAVLRPDSPPAPAADASTPSEPLTDNK</sequence>
<name>A0A0R3U9P3_MESCO</name>
<dbReference type="WBParaSite" id="MCU_011374-RA">
    <property type="protein sequence ID" value="MCU_011374-RA"/>
    <property type="gene ID" value="MCU_011374"/>
</dbReference>
<feature type="compositionally biased region" description="Basic and acidic residues" evidence="1">
    <location>
        <begin position="243"/>
        <end position="252"/>
    </location>
</feature>
<evidence type="ECO:0000313" key="4">
    <source>
        <dbReference type="Proteomes" id="UP000267029"/>
    </source>
</evidence>
<protein>
    <submittedName>
        <fullName evidence="5">SWIM-type domain-containing protein</fullName>
    </submittedName>
</protein>
<dbReference type="PANTHER" id="PTHR47086:SF4">
    <property type="entry name" value="BTB DOMAIN-CONTAINING PROTEIN"/>
    <property type="match status" value="1"/>
</dbReference>
<evidence type="ECO:0000256" key="1">
    <source>
        <dbReference type="SAM" id="MobiDB-lite"/>
    </source>
</evidence>
<evidence type="ECO:0000313" key="3">
    <source>
        <dbReference type="EMBL" id="VDD77639.1"/>
    </source>
</evidence>
<dbReference type="Proteomes" id="UP000267029">
    <property type="component" value="Unassembled WGS sequence"/>
</dbReference>
<gene>
    <name evidence="3" type="ORF">MCOS_LOCUS3642</name>
</gene>
<reference evidence="5" key="2">
    <citation type="submission" date="2019-11" db="UniProtKB">
        <authorList>
            <consortium name="WormBaseParasite"/>
        </authorList>
    </citation>
    <scope>IDENTIFICATION</scope>
</reference>
<dbReference type="InterPro" id="IPR040854">
    <property type="entry name" value="ZSWIM9"/>
</dbReference>
<accession>A0A0R3U9P3</accession>
<feature type="domain" description="ZSWIM3 N-terminal" evidence="2">
    <location>
        <begin position="114"/>
        <end position="209"/>
    </location>
</feature>
<dbReference type="EMBL" id="UXSR01000900">
    <property type="protein sequence ID" value="VDD77639.1"/>
    <property type="molecule type" value="Genomic_DNA"/>
</dbReference>
<evidence type="ECO:0000313" key="5">
    <source>
        <dbReference type="WBParaSite" id="MCU_011374-RA"/>
    </source>
</evidence>
<organism evidence="5">
    <name type="scientific">Mesocestoides corti</name>
    <name type="common">Flatworm</name>
    <dbReference type="NCBI Taxonomy" id="53468"/>
    <lineage>
        <taxon>Eukaryota</taxon>
        <taxon>Metazoa</taxon>
        <taxon>Spiralia</taxon>
        <taxon>Lophotrochozoa</taxon>
        <taxon>Platyhelminthes</taxon>
        <taxon>Cestoda</taxon>
        <taxon>Eucestoda</taxon>
        <taxon>Cyclophyllidea</taxon>
        <taxon>Mesocestoididae</taxon>
        <taxon>Mesocestoides</taxon>
    </lineage>
</organism>
<feature type="compositionally biased region" description="Polar residues" evidence="1">
    <location>
        <begin position="672"/>
        <end position="681"/>
    </location>
</feature>
<feature type="region of interest" description="Disordered" evidence="1">
    <location>
        <begin position="243"/>
        <end position="279"/>
    </location>
</feature>
<keyword evidence="4" id="KW-1185">Reference proteome</keyword>
<feature type="compositionally biased region" description="Polar residues" evidence="1">
    <location>
        <begin position="256"/>
        <end position="270"/>
    </location>
</feature>
<dbReference type="InterPro" id="IPR048325">
    <property type="entry name" value="ZSWIM3_N"/>
</dbReference>
<evidence type="ECO:0000259" key="2">
    <source>
        <dbReference type="Pfam" id="PF21599"/>
    </source>
</evidence>
<reference evidence="3 4" key="1">
    <citation type="submission" date="2018-10" db="EMBL/GenBank/DDBJ databases">
        <authorList>
            <consortium name="Pathogen Informatics"/>
        </authorList>
    </citation>
    <scope>NUCLEOTIDE SEQUENCE [LARGE SCALE GENOMIC DNA]</scope>
</reference>
<feature type="region of interest" description="Disordered" evidence="1">
    <location>
        <begin position="551"/>
        <end position="572"/>
    </location>
</feature>
<dbReference type="PANTHER" id="PTHR47086">
    <property type="entry name" value="BTB DOMAIN-CONTAINING PROTEIN"/>
    <property type="match status" value="1"/>
</dbReference>
<feature type="region of interest" description="Disordered" evidence="1">
    <location>
        <begin position="656"/>
        <end position="681"/>
    </location>
</feature>
<dbReference type="AlphaFoldDB" id="A0A0R3U9P3"/>
<proteinExistence type="predicted"/>